<proteinExistence type="inferred from homology"/>
<organism evidence="6 7">
    <name type="scientific">Exophiala mesophila</name>
    <name type="common">Black yeast-like fungus</name>
    <dbReference type="NCBI Taxonomy" id="212818"/>
    <lineage>
        <taxon>Eukaryota</taxon>
        <taxon>Fungi</taxon>
        <taxon>Dikarya</taxon>
        <taxon>Ascomycota</taxon>
        <taxon>Pezizomycotina</taxon>
        <taxon>Eurotiomycetes</taxon>
        <taxon>Chaetothyriomycetidae</taxon>
        <taxon>Chaetothyriales</taxon>
        <taxon>Herpotrichiellaceae</taxon>
        <taxon>Exophiala</taxon>
    </lineage>
</organism>
<dbReference type="PANTHER" id="PTHR42978:SF5">
    <property type="entry name" value="METALLO-BETA-LACTAMASE DOMAIN-CONTAINING PROTEIN"/>
    <property type="match status" value="1"/>
</dbReference>
<dbReference type="SUPFAM" id="SSF56281">
    <property type="entry name" value="Metallo-hydrolase/oxidoreductase"/>
    <property type="match status" value="1"/>
</dbReference>
<keyword evidence="3" id="KW-0378">Hydrolase</keyword>
<feature type="domain" description="Metallo-beta-lactamase" evidence="5">
    <location>
        <begin position="51"/>
        <end position="265"/>
    </location>
</feature>
<evidence type="ECO:0000256" key="3">
    <source>
        <dbReference type="ARBA" id="ARBA00022801"/>
    </source>
</evidence>
<evidence type="ECO:0000313" key="7">
    <source>
        <dbReference type="Proteomes" id="UP000288859"/>
    </source>
</evidence>
<dbReference type="Pfam" id="PF00753">
    <property type="entry name" value="Lactamase_B"/>
    <property type="match status" value="1"/>
</dbReference>
<keyword evidence="2" id="KW-0479">Metal-binding</keyword>
<dbReference type="InterPro" id="IPR036866">
    <property type="entry name" value="RibonucZ/Hydroxyglut_hydro"/>
</dbReference>
<evidence type="ECO:0000256" key="1">
    <source>
        <dbReference type="ARBA" id="ARBA00007749"/>
    </source>
</evidence>
<dbReference type="AlphaFoldDB" id="A0A438NES1"/>
<dbReference type="Proteomes" id="UP000288859">
    <property type="component" value="Unassembled WGS sequence"/>
</dbReference>
<evidence type="ECO:0000259" key="5">
    <source>
        <dbReference type="SMART" id="SM00849"/>
    </source>
</evidence>
<name>A0A438NES1_EXOME</name>
<dbReference type="GO" id="GO:0016787">
    <property type="term" value="F:hydrolase activity"/>
    <property type="evidence" value="ECO:0007669"/>
    <property type="project" value="UniProtKB-KW"/>
</dbReference>
<dbReference type="EMBL" id="NAJM01000005">
    <property type="protein sequence ID" value="RVX74238.1"/>
    <property type="molecule type" value="Genomic_DNA"/>
</dbReference>
<accession>A0A438NES1</accession>
<evidence type="ECO:0000256" key="2">
    <source>
        <dbReference type="ARBA" id="ARBA00022723"/>
    </source>
</evidence>
<dbReference type="InterPro" id="IPR001279">
    <property type="entry name" value="Metallo-B-lactamas"/>
</dbReference>
<dbReference type="OrthoDB" id="10250730at2759"/>
<comment type="caution">
    <text evidence="6">The sequence shown here is derived from an EMBL/GenBank/DDBJ whole genome shotgun (WGS) entry which is preliminary data.</text>
</comment>
<reference evidence="6 7" key="1">
    <citation type="submission" date="2017-03" db="EMBL/GenBank/DDBJ databases">
        <title>Genomes of endolithic fungi from Antarctica.</title>
        <authorList>
            <person name="Coleine C."/>
            <person name="Masonjones S."/>
            <person name="Stajich J.E."/>
        </authorList>
    </citation>
    <scope>NUCLEOTIDE SEQUENCE [LARGE SCALE GENOMIC DNA]</scope>
    <source>
        <strain evidence="6 7">CCFEE 6314</strain>
    </source>
</reference>
<comment type="similarity">
    <text evidence="1">Belongs to the metallo-beta-lactamase superfamily.</text>
</comment>
<evidence type="ECO:0000256" key="4">
    <source>
        <dbReference type="ARBA" id="ARBA00022833"/>
    </source>
</evidence>
<dbReference type="Gene3D" id="3.60.15.10">
    <property type="entry name" value="Ribonuclease Z/Hydroxyacylglutathione hydrolase-like"/>
    <property type="match status" value="1"/>
</dbReference>
<dbReference type="PANTHER" id="PTHR42978">
    <property type="entry name" value="QUORUM-QUENCHING LACTONASE YTNP-RELATED-RELATED"/>
    <property type="match status" value="1"/>
</dbReference>
<dbReference type="GO" id="GO:0046872">
    <property type="term" value="F:metal ion binding"/>
    <property type="evidence" value="ECO:0007669"/>
    <property type="project" value="UniProtKB-KW"/>
</dbReference>
<dbReference type="CDD" id="cd07730">
    <property type="entry name" value="metallo-hydrolase-like_MBL-fold"/>
    <property type="match status" value="1"/>
</dbReference>
<protein>
    <recommendedName>
        <fullName evidence="5">Metallo-beta-lactamase domain-containing protein</fullName>
    </recommendedName>
</protein>
<dbReference type="SMART" id="SM00849">
    <property type="entry name" value="Lactamase_B"/>
    <property type="match status" value="1"/>
</dbReference>
<keyword evidence="4" id="KW-0862">Zinc</keyword>
<sequence length="368" mass="41234">MTSSTNHGFSAPPGAVADVRIIDCTSRIIRLPVSFLMQPPMQGMEYMPDIPTWAFLIENPTGKKALFDLGVPPNFLDLSPVNQEQIRNPAWEIRSEKHVADILRESQIDPASINSIVWSHWHFDHIGDPSTFPGTTELVVGPGFKEKFFPGYPAIEDAPVRESDFAGRTTREINFDEGHILQIGQFRALDFFGDGSFYLLDAPGHAVGHISGLVRTTSNPDTFIFCGGDLCHNGGEIRPSKQIHLPKEVHIELPDQIAPWVCPGSQLEKLNRNRSRGVDEPFFIPNPDFCFDTPETLRTIKKAQEADADDNVLFVYAHSKAIERYADLFPLKANDWKRKGWKAKMFWDFVKDFKLAVEADGKEANGAA</sequence>
<dbReference type="VEuPathDB" id="FungiDB:PV10_05076"/>
<evidence type="ECO:0000313" key="6">
    <source>
        <dbReference type="EMBL" id="RVX74238.1"/>
    </source>
</evidence>
<gene>
    <name evidence="6" type="ORF">B0A52_02070</name>
</gene>
<dbReference type="InterPro" id="IPR051013">
    <property type="entry name" value="MBL_superfamily_lactonases"/>
</dbReference>